<dbReference type="AlphaFoldDB" id="A0A811UU83"/>
<protein>
    <submittedName>
        <fullName evidence="2">(Mediterranean fruit fly) hypothetical protein</fullName>
    </submittedName>
</protein>
<proteinExistence type="predicted"/>
<dbReference type="EMBL" id="CAJHJT010000023">
    <property type="protein sequence ID" value="CAD7001286.1"/>
    <property type="molecule type" value="Genomic_DNA"/>
</dbReference>
<feature type="region of interest" description="Disordered" evidence="1">
    <location>
        <begin position="61"/>
        <end position="106"/>
    </location>
</feature>
<comment type="caution">
    <text evidence="2">The sequence shown here is derived from an EMBL/GenBank/DDBJ whole genome shotgun (WGS) entry which is preliminary data.</text>
</comment>
<dbReference type="Proteomes" id="UP000606786">
    <property type="component" value="Unassembled WGS sequence"/>
</dbReference>
<feature type="region of interest" description="Disordered" evidence="1">
    <location>
        <begin position="1"/>
        <end position="40"/>
    </location>
</feature>
<evidence type="ECO:0000313" key="2">
    <source>
        <dbReference type="EMBL" id="CAD7001286.1"/>
    </source>
</evidence>
<name>A0A811UU83_CERCA</name>
<feature type="compositionally biased region" description="Basic and acidic residues" evidence="1">
    <location>
        <begin position="89"/>
        <end position="106"/>
    </location>
</feature>
<organism evidence="2 3">
    <name type="scientific">Ceratitis capitata</name>
    <name type="common">Mediterranean fruit fly</name>
    <name type="synonym">Tephritis capitata</name>
    <dbReference type="NCBI Taxonomy" id="7213"/>
    <lineage>
        <taxon>Eukaryota</taxon>
        <taxon>Metazoa</taxon>
        <taxon>Ecdysozoa</taxon>
        <taxon>Arthropoda</taxon>
        <taxon>Hexapoda</taxon>
        <taxon>Insecta</taxon>
        <taxon>Pterygota</taxon>
        <taxon>Neoptera</taxon>
        <taxon>Endopterygota</taxon>
        <taxon>Diptera</taxon>
        <taxon>Brachycera</taxon>
        <taxon>Muscomorpha</taxon>
        <taxon>Tephritoidea</taxon>
        <taxon>Tephritidae</taxon>
        <taxon>Ceratitis</taxon>
        <taxon>Ceratitis</taxon>
    </lineage>
</organism>
<reference evidence="2" key="1">
    <citation type="submission" date="2020-11" db="EMBL/GenBank/DDBJ databases">
        <authorList>
            <person name="Whitehead M."/>
        </authorList>
    </citation>
    <scope>NUCLEOTIDE SEQUENCE</scope>
    <source>
        <strain evidence="2">EGII</strain>
    </source>
</reference>
<evidence type="ECO:0000313" key="3">
    <source>
        <dbReference type="Proteomes" id="UP000606786"/>
    </source>
</evidence>
<evidence type="ECO:0000256" key="1">
    <source>
        <dbReference type="SAM" id="MobiDB-lite"/>
    </source>
</evidence>
<sequence>MNVDERSYRSPHSNERREQPRRFEGATRPGRQDGAESRSVDIVEYTPETVARIYRKTTRGLNSIKGWGPQHVLKNSSGTKLDTWLDPGQADHQRREHSSGKTEREW</sequence>
<gene>
    <name evidence="2" type="ORF">CCAP1982_LOCUS9783</name>
</gene>
<keyword evidence="3" id="KW-1185">Reference proteome</keyword>
<accession>A0A811UU83</accession>